<comment type="caution">
    <text evidence="2">The sequence shown here is derived from an EMBL/GenBank/DDBJ whole genome shotgun (WGS) entry which is preliminary data.</text>
</comment>
<dbReference type="Proteomes" id="UP000315295">
    <property type="component" value="Unassembled WGS sequence"/>
</dbReference>
<dbReference type="AlphaFoldDB" id="A0A540N8E7"/>
<sequence>MILHVEGFNLIYYTKKMGEKRRRTRHLKNAQNPATGEKPVRRTKVGDDARGGAWAVLVLARGGACHIKKLF</sequence>
<keyword evidence="3" id="KW-1185">Reference proteome</keyword>
<name>A0A540N8E7_MALBA</name>
<accession>A0A540N8E7</accession>
<evidence type="ECO:0000256" key="1">
    <source>
        <dbReference type="SAM" id="MobiDB-lite"/>
    </source>
</evidence>
<evidence type="ECO:0000313" key="2">
    <source>
        <dbReference type="EMBL" id="TQE07317.1"/>
    </source>
</evidence>
<feature type="region of interest" description="Disordered" evidence="1">
    <location>
        <begin position="22"/>
        <end position="44"/>
    </location>
</feature>
<proteinExistence type="predicted"/>
<evidence type="ECO:0000313" key="3">
    <source>
        <dbReference type="Proteomes" id="UP000315295"/>
    </source>
</evidence>
<reference evidence="2 3" key="1">
    <citation type="journal article" date="2019" name="G3 (Bethesda)">
        <title>Sequencing of a Wild Apple (Malus baccata) Genome Unravels the Differences Between Cultivated and Wild Apple Species Regarding Disease Resistance and Cold Tolerance.</title>
        <authorList>
            <person name="Chen X."/>
        </authorList>
    </citation>
    <scope>NUCLEOTIDE SEQUENCE [LARGE SCALE GENOMIC DNA]</scope>
    <source>
        <strain evidence="3">cv. Shandingzi</strain>
        <tissue evidence="2">Leaves</tissue>
    </source>
</reference>
<organism evidence="2 3">
    <name type="scientific">Malus baccata</name>
    <name type="common">Siberian crab apple</name>
    <name type="synonym">Pyrus baccata</name>
    <dbReference type="NCBI Taxonomy" id="106549"/>
    <lineage>
        <taxon>Eukaryota</taxon>
        <taxon>Viridiplantae</taxon>
        <taxon>Streptophyta</taxon>
        <taxon>Embryophyta</taxon>
        <taxon>Tracheophyta</taxon>
        <taxon>Spermatophyta</taxon>
        <taxon>Magnoliopsida</taxon>
        <taxon>eudicotyledons</taxon>
        <taxon>Gunneridae</taxon>
        <taxon>Pentapetalae</taxon>
        <taxon>rosids</taxon>
        <taxon>fabids</taxon>
        <taxon>Rosales</taxon>
        <taxon>Rosaceae</taxon>
        <taxon>Amygdaloideae</taxon>
        <taxon>Maleae</taxon>
        <taxon>Malus</taxon>
    </lineage>
</organism>
<protein>
    <submittedName>
        <fullName evidence="2">Uncharacterized protein</fullName>
    </submittedName>
</protein>
<gene>
    <name evidence="2" type="ORF">C1H46_006970</name>
</gene>
<dbReference type="EMBL" id="VIEB01000087">
    <property type="protein sequence ID" value="TQE07317.1"/>
    <property type="molecule type" value="Genomic_DNA"/>
</dbReference>